<dbReference type="AlphaFoldDB" id="A7B8P2"/>
<keyword evidence="1" id="KW-0812">Transmembrane</keyword>
<comment type="caution">
    <text evidence="2">The sequence shown here is derived from an EMBL/GenBank/DDBJ whole genome shotgun (WGS) entry which is preliminary data.</text>
</comment>
<proteinExistence type="predicted"/>
<protein>
    <submittedName>
        <fullName evidence="2">Uncharacterized protein</fullName>
    </submittedName>
</protein>
<dbReference type="PaxDb" id="411470-RUMGNA_03965"/>
<evidence type="ECO:0000313" key="2">
    <source>
        <dbReference type="EMBL" id="EDN75719.1"/>
    </source>
</evidence>
<dbReference type="EMBL" id="AAYG02000042">
    <property type="protein sequence ID" value="EDN75719.1"/>
    <property type="molecule type" value="Genomic_DNA"/>
</dbReference>
<organism evidence="2 3">
    <name type="scientific">Mediterraneibacter gnavus (strain ATCC 29149 / DSM 114966 / JCM 6515 / VPI C7-9)</name>
    <name type="common">Ruminococcus gnavus</name>
    <dbReference type="NCBI Taxonomy" id="411470"/>
    <lineage>
        <taxon>Bacteria</taxon>
        <taxon>Bacillati</taxon>
        <taxon>Bacillota</taxon>
        <taxon>Clostridia</taxon>
        <taxon>Lachnospirales</taxon>
        <taxon>Lachnospiraceae</taxon>
        <taxon>Mediterraneibacter</taxon>
    </lineage>
</organism>
<feature type="transmembrane region" description="Helical" evidence="1">
    <location>
        <begin position="43"/>
        <end position="58"/>
    </location>
</feature>
<dbReference type="Proteomes" id="UP000004410">
    <property type="component" value="Unassembled WGS sequence"/>
</dbReference>
<accession>A7B8P2</accession>
<feature type="transmembrane region" description="Helical" evidence="1">
    <location>
        <begin position="12"/>
        <end position="37"/>
    </location>
</feature>
<keyword evidence="1" id="KW-0472">Membrane</keyword>
<reference evidence="2 3" key="1">
    <citation type="submission" date="2007-04" db="EMBL/GenBank/DDBJ databases">
        <authorList>
            <person name="Fulton L."/>
            <person name="Clifton S."/>
            <person name="Fulton B."/>
            <person name="Xu J."/>
            <person name="Minx P."/>
            <person name="Pepin K.H."/>
            <person name="Johnson M."/>
            <person name="Thiruvilangam P."/>
            <person name="Bhonagiri V."/>
            <person name="Nash W.E."/>
            <person name="Mardis E.R."/>
            <person name="Wilson R.K."/>
        </authorList>
    </citation>
    <scope>NUCLEOTIDE SEQUENCE [LARGE SCALE GENOMIC DNA]</scope>
    <source>
        <strain evidence="2 3">ATCC 29149</strain>
    </source>
</reference>
<keyword evidence="1" id="KW-1133">Transmembrane helix</keyword>
<evidence type="ECO:0000313" key="3">
    <source>
        <dbReference type="Proteomes" id="UP000004410"/>
    </source>
</evidence>
<evidence type="ECO:0000256" key="1">
    <source>
        <dbReference type="SAM" id="Phobius"/>
    </source>
</evidence>
<sequence>MGECSAQILIGLSACCLLPDIFIPFFSILSCLICVYYSEFKKILFFLSIFKICFWIFLRKYQYHRFQEVDRI</sequence>
<reference evidence="2 3" key="2">
    <citation type="submission" date="2007-06" db="EMBL/GenBank/DDBJ databases">
        <title>Draft genome sequence of Ruminococcus gnavus (ATCC 29149).</title>
        <authorList>
            <person name="Sudarsanam P."/>
            <person name="Ley R."/>
            <person name="Guruge J."/>
            <person name="Turnbaugh P.J."/>
            <person name="Mahowald M."/>
            <person name="Liep D."/>
            <person name="Gordon J."/>
        </authorList>
    </citation>
    <scope>NUCLEOTIDE SEQUENCE [LARGE SCALE GENOMIC DNA]</scope>
    <source>
        <strain evidence="2 3">ATCC 29149</strain>
    </source>
</reference>
<name>A7B8P2_MEDG7</name>
<gene>
    <name evidence="2" type="ORF">RUMGNA_03965</name>
</gene>